<evidence type="ECO:0000256" key="4">
    <source>
        <dbReference type="SAM" id="MobiDB-lite"/>
    </source>
</evidence>
<dbReference type="PROSITE" id="PS50082">
    <property type="entry name" value="WD_REPEATS_2"/>
    <property type="match status" value="4"/>
</dbReference>
<dbReference type="PANTHER" id="PTHR14221">
    <property type="entry name" value="WD REPEAT DOMAIN 44"/>
    <property type="match status" value="1"/>
</dbReference>
<feature type="compositionally biased region" description="Acidic residues" evidence="4">
    <location>
        <begin position="53"/>
        <end position="70"/>
    </location>
</feature>
<dbReference type="InterPro" id="IPR020472">
    <property type="entry name" value="WD40_PAC1"/>
</dbReference>
<feature type="compositionally biased region" description="Polar residues" evidence="4">
    <location>
        <begin position="161"/>
        <end position="176"/>
    </location>
</feature>
<keyword evidence="6" id="KW-1185">Reference proteome</keyword>
<comment type="caution">
    <text evidence="5">The sequence shown here is derived from an EMBL/GenBank/DDBJ whole genome shotgun (WGS) entry which is preliminary data.</text>
</comment>
<evidence type="ECO:0000256" key="1">
    <source>
        <dbReference type="ARBA" id="ARBA00022574"/>
    </source>
</evidence>
<proteinExistence type="predicted"/>
<evidence type="ECO:0008006" key="7">
    <source>
        <dbReference type="Google" id="ProtNLM"/>
    </source>
</evidence>
<evidence type="ECO:0000256" key="3">
    <source>
        <dbReference type="PROSITE-ProRule" id="PRU00221"/>
    </source>
</evidence>
<keyword evidence="2" id="KW-0677">Repeat</keyword>
<feature type="region of interest" description="Disordered" evidence="4">
    <location>
        <begin position="30"/>
        <end position="269"/>
    </location>
</feature>
<dbReference type="EMBL" id="JANBOI010001016">
    <property type="protein sequence ID" value="KAJ1727685.1"/>
    <property type="molecule type" value="Genomic_DNA"/>
</dbReference>
<organism evidence="5 6">
    <name type="scientific">Coemansia biformis</name>
    <dbReference type="NCBI Taxonomy" id="1286918"/>
    <lineage>
        <taxon>Eukaryota</taxon>
        <taxon>Fungi</taxon>
        <taxon>Fungi incertae sedis</taxon>
        <taxon>Zoopagomycota</taxon>
        <taxon>Kickxellomycotina</taxon>
        <taxon>Kickxellomycetes</taxon>
        <taxon>Kickxellales</taxon>
        <taxon>Kickxellaceae</taxon>
        <taxon>Coemansia</taxon>
    </lineage>
</organism>
<feature type="compositionally biased region" description="Low complexity" evidence="4">
    <location>
        <begin position="1135"/>
        <end position="1144"/>
    </location>
</feature>
<feature type="compositionally biased region" description="Pro residues" evidence="4">
    <location>
        <begin position="1083"/>
        <end position="1093"/>
    </location>
</feature>
<feature type="region of interest" description="Disordered" evidence="4">
    <location>
        <begin position="1066"/>
        <end position="1196"/>
    </location>
</feature>
<feature type="region of interest" description="Disordered" evidence="4">
    <location>
        <begin position="870"/>
        <end position="932"/>
    </location>
</feature>
<sequence>MRGGVAETVSGGLANVVGGMYSIVNYVNPLAASPPGAPEAARKDGEGGGSGDGDGDGDDNNNNNDDDDDGNSGNSGSVAGTAAGTASAKPESPMLLQPPSAGTSVAADLDERCLADANADNPESNRPPTPTKTSFTRMLRFPSHTVADPSLHASSAEYKQAVQNDPVSRNVAQRTGRQFRPGTEEKRRYMRRMSKAPQLVAQPPSAQEDSDDATAVAAAAPGRGSTSERRRGRSISAASSGLSSARNDATEDDSDASGDQLSVEDSEADADELARLCHATAVMQRSDSRARVIEPWRFISPRVKRVKRRVLWRLFLAQELTPSVYDEVSVLKANSAASSPAISPQTARSAVASSPRHQPHAPGAGVAHRHRITSSAPSVAPSIDSLHSSAAASQTREHDGKKNAIWAMEFSVCGKYLAAGGQDGVVRIWRIAPFARQQQQQQQSSGAHVESPVSAASGSTTGAMLPASQVPAGDRHANAPGRTRAASNYASTIGDISSHLSAPSHARRPTARHMETAADTMPFANSAPVSKSSHIRSFSMTVPQLPAQPARFNSNGAPQQRAGGAASDLVGASAPGPQVAQNGPPGPSRATTMPAAAGMVEGAAPAAQLHPLHAYELLEPVPFRSYVGHSADILALSWSKNGFLLSASMDRTVRLWHPHRPECLCTFRHRDIVTSVAFNPRDDRLFISGSLDCRLRLWDIPARGVRQWTRLPEGQMVTSVAFTGAKGSDIVAGTYRGMCVFYSTEDLSVRGRMHARSSRGRNAKGSKITGFAHAPTGQVPAPLLRRLLGANYESLLSQQRLLVSSNDSRLRMFLPAARELERKYKGHANASSQACARFSSDGRYVVSGSEDHNIYVWPVAQDNAATVATHPNSDHIRRAGRPGDASAAGETRKEKQPLLAALFGRRRTQIEKSDPPATPTSPAEAPAEGWESLDGKVEEKSIYEYFPAHDAAVSQALFAPAATLQYLADHDDPILSRRKIRRTKTNGEVENILPASPGAAFAGSVADADDNGSDHSTDELRGAVEDMTAIIVSADTSGNIRVFRKDINVCRLYGVGAGRSRTSLFRTREGAGSLSRVLSGDPRAPPPPLPPGPADLEGYALATAGPRPLPQPRPTSSGSTRSAARPPEHSPPPLTSSRSSLWSRLGHRRQQKRHDSTMSTTQPAVAEPAPLLPRTTSSTMEVGSLSAIPESSSAASSRSTNACVHCGQCEFIDFAVAPANGKPSAGGPPLSISVCTSCKHVRNIPLPE</sequence>
<feature type="region of interest" description="Disordered" evidence="4">
    <location>
        <begin position="549"/>
        <end position="591"/>
    </location>
</feature>
<evidence type="ECO:0000313" key="5">
    <source>
        <dbReference type="EMBL" id="KAJ1727685.1"/>
    </source>
</evidence>
<accession>A0A9W7YA85</accession>
<evidence type="ECO:0000256" key="2">
    <source>
        <dbReference type="ARBA" id="ARBA00022737"/>
    </source>
</evidence>
<feature type="region of interest" description="Disordered" evidence="4">
    <location>
        <begin position="439"/>
        <end position="486"/>
    </location>
</feature>
<feature type="region of interest" description="Disordered" evidence="4">
    <location>
        <begin position="336"/>
        <end position="399"/>
    </location>
</feature>
<feature type="compositionally biased region" description="Low complexity" evidence="4">
    <location>
        <begin position="1184"/>
        <end position="1196"/>
    </location>
</feature>
<feature type="compositionally biased region" description="Polar residues" evidence="4">
    <location>
        <begin position="345"/>
        <end position="356"/>
    </location>
</feature>
<name>A0A9W7YA85_9FUNG</name>
<protein>
    <recommendedName>
        <fullName evidence="7">WD40 repeat-like protein</fullName>
    </recommendedName>
</protein>
<dbReference type="SUPFAM" id="SSF50978">
    <property type="entry name" value="WD40 repeat-like"/>
    <property type="match status" value="1"/>
</dbReference>
<feature type="compositionally biased region" description="Polar residues" evidence="4">
    <location>
        <begin position="385"/>
        <end position="394"/>
    </location>
</feature>
<dbReference type="PANTHER" id="PTHR14221:SF0">
    <property type="entry name" value="WD REPEAT-CONTAINING PROTEIN 44"/>
    <property type="match status" value="1"/>
</dbReference>
<dbReference type="OrthoDB" id="1932312at2759"/>
<dbReference type="SMART" id="SM00320">
    <property type="entry name" value="WD40"/>
    <property type="match status" value="5"/>
</dbReference>
<keyword evidence="1 3" id="KW-0853">WD repeat</keyword>
<dbReference type="PRINTS" id="PR00320">
    <property type="entry name" value="GPROTEINBRPT"/>
</dbReference>
<reference evidence="5" key="1">
    <citation type="submission" date="2022-07" db="EMBL/GenBank/DDBJ databases">
        <title>Phylogenomic reconstructions and comparative analyses of Kickxellomycotina fungi.</title>
        <authorList>
            <person name="Reynolds N.K."/>
            <person name="Stajich J.E."/>
            <person name="Barry K."/>
            <person name="Grigoriev I.V."/>
            <person name="Crous P."/>
            <person name="Smith M.E."/>
        </authorList>
    </citation>
    <scope>NUCLEOTIDE SEQUENCE</scope>
    <source>
        <strain evidence="5">BCRC 34381</strain>
    </source>
</reference>
<dbReference type="InterPro" id="IPR040324">
    <property type="entry name" value="WDR44/Dgr2"/>
</dbReference>
<feature type="repeat" description="WD" evidence="3">
    <location>
        <begin position="838"/>
        <end position="867"/>
    </location>
</feature>
<feature type="compositionally biased region" description="Low complexity" evidence="4">
    <location>
        <begin position="234"/>
        <end position="246"/>
    </location>
</feature>
<dbReference type="PROSITE" id="PS50294">
    <property type="entry name" value="WD_REPEATS_REGION"/>
    <property type="match status" value="3"/>
</dbReference>
<feature type="repeat" description="WD" evidence="3">
    <location>
        <begin position="626"/>
        <end position="656"/>
    </location>
</feature>
<dbReference type="Proteomes" id="UP001143981">
    <property type="component" value="Unassembled WGS sequence"/>
</dbReference>
<dbReference type="Pfam" id="PF00400">
    <property type="entry name" value="WD40"/>
    <property type="match status" value="4"/>
</dbReference>
<dbReference type="InterPro" id="IPR036322">
    <property type="entry name" value="WD40_repeat_dom_sf"/>
</dbReference>
<dbReference type="Gene3D" id="2.130.10.10">
    <property type="entry name" value="YVTN repeat-like/Quinoprotein amine dehydrogenase"/>
    <property type="match status" value="2"/>
</dbReference>
<gene>
    <name evidence="5" type="ORF">LPJ61_004444</name>
</gene>
<feature type="repeat" description="WD" evidence="3">
    <location>
        <begin position="666"/>
        <end position="700"/>
    </location>
</feature>
<dbReference type="InterPro" id="IPR001680">
    <property type="entry name" value="WD40_rpt"/>
</dbReference>
<evidence type="ECO:0000313" key="6">
    <source>
        <dbReference type="Proteomes" id="UP001143981"/>
    </source>
</evidence>
<feature type="compositionally biased region" description="Acidic residues" evidence="4">
    <location>
        <begin position="250"/>
        <end position="269"/>
    </location>
</feature>
<feature type="compositionally biased region" description="Low complexity" evidence="4">
    <location>
        <begin position="213"/>
        <end position="225"/>
    </location>
</feature>
<dbReference type="InterPro" id="IPR015943">
    <property type="entry name" value="WD40/YVTN_repeat-like_dom_sf"/>
</dbReference>
<dbReference type="AlphaFoldDB" id="A0A9W7YA85"/>
<feature type="repeat" description="WD" evidence="3">
    <location>
        <begin position="398"/>
        <end position="431"/>
    </location>
</feature>